<feature type="compositionally biased region" description="Polar residues" evidence="1">
    <location>
        <begin position="1"/>
        <end position="14"/>
    </location>
</feature>
<feature type="region of interest" description="Disordered" evidence="1">
    <location>
        <begin position="1"/>
        <end position="25"/>
    </location>
</feature>
<evidence type="ECO:0000256" key="1">
    <source>
        <dbReference type="SAM" id="MobiDB-lite"/>
    </source>
</evidence>
<organism evidence="2 3">
    <name type="scientific">Arsenophonus nasoniae</name>
    <name type="common">son-killer infecting Nasonia vitripennis</name>
    <dbReference type="NCBI Taxonomy" id="638"/>
    <lineage>
        <taxon>Bacteria</taxon>
        <taxon>Pseudomonadati</taxon>
        <taxon>Pseudomonadota</taxon>
        <taxon>Gammaproteobacteria</taxon>
        <taxon>Enterobacterales</taxon>
        <taxon>Morganellaceae</taxon>
        <taxon>Arsenophonus</taxon>
    </lineage>
</organism>
<dbReference type="AlphaFoldDB" id="A0AA95K6I1"/>
<name>A0AA95K6I1_9GAMM</name>
<dbReference type="RefSeq" id="WP_280628590.1">
    <property type="nucleotide sequence ID" value="NZ_CP123498.1"/>
</dbReference>
<gene>
    <name evidence="2" type="ORF">QE207_10820</name>
</gene>
<evidence type="ECO:0000313" key="2">
    <source>
        <dbReference type="EMBL" id="WGL94233.1"/>
    </source>
</evidence>
<protein>
    <submittedName>
        <fullName evidence="2">Uncharacterized protein</fullName>
    </submittedName>
</protein>
<dbReference type="Proteomes" id="UP001177597">
    <property type="component" value="Chromosome"/>
</dbReference>
<proteinExistence type="predicted"/>
<sequence length="583" mass="67145">MPTLASTLPSSRLPSASELLPDNKNNIDCTMRDKVNLDDPIQPGKKILSNIPQYEEPAAVTESCVNISSEQIDNTVDTLLMKPTRLVNITLPASETAFFDQLAYREQNRLLQRFLAKESDNVTQNNKNHPPPNLINEVVDYLTKYKNDEAKIAILVKQLLIPLNEYGANEGEKISPQRQQTIVADWLQLAILGMPYDQWLSKQLADNKANPISLLNYADLKKYQFDQLNLKTEFGYLSAEAKNYYQHHVLKRVMPTLMLQLNIPLDHERLQKMTLDQAQWGYLHAGAMLLVETGAEINKMSLDDIITTGMLLDSLLLAENTSAEYSCYFKLPALIHNQLDAENKKTFGQITEQDSQVIYQQYVNYLHQFSQNNPFVQLRQLLQDWQCRPALARQQLKQHDIAEDWLNNYLYKNREVEYPNNQGEITLLPNIDEIFNQQNQHIADVFKQTDYVLLPQVFNSLSEEEQQFLQQAEINQVKVEYNARDNSIHSLPPGVAGLVANNGLIIPVPEAIDMLSCSFNREERLYALEKEQKMGNYKLSRVDRNRELIFDLIKDHKNSRHNKNFALKIHSPILLKKPLNSRK</sequence>
<reference evidence="2" key="1">
    <citation type="submission" date="2023-04" db="EMBL/GenBank/DDBJ databases">
        <title>Genome dynamics across the evolutionary transition to endosymbiosis.</title>
        <authorList>
            <person name="Siozios S."/>
            <person name="Nadal-Jimenez P."/>
            <person name="Azagi T."/>
            <person name="Sprong H."/>
            <person name="Frost C.L."/>
            <person name="Parratt S.R."/>
            <person name="Taylor G."/>
            <person name="Brettell L."/>
            <person name="Lew K.C."/>
            <person name="Croft L."/>
            <person name="King K.C."/>
            <person name="Brockhurst M.A."/>
            <person name="Hypsa V."/>
            <person name="Novakova E."/>
            <person name="Darby A.C."/>
            <person name="Hurst G.D.D."/>
        </authorList>
    </citation>
    <scope>NUCLEOTIDE SEQUENCE</scope>
    <source>
        <strain evidence="2">AIh</strain>
    </source>
</reference>
<accession>A0AA95K6I1</accession>
<evidence type="ECO:0000313" key="3">
    <source>
        <dbReference type="Proteomes" id="UP001177597"/>
    </source>
</evidence>
<dbReference type="EMBL" id="CP123498">
    <property type="protein sequence ID" value="WGL94233.1"/>
    <property type="molecule type" value="Genomic_DNA"/>
</dbReference>